<gene>
    <name evidence="2" type="ORF">TGCOUG_226920</name>
</gene>
<dbReference type="Proteomes" id="UP000236343">
    <property type="component" value="Unassembled WGS sequence"/>
</dbReference>
<dbReference type="EMBL" id="AGQR02000520">
    <property type="protein sequence ID" value="PIM04133.1"/>
    <property type="molecule type" value="Genomic_DNA"/>
</dbReference>
<dbReference type="InterPro" id="IPR043504">
    <property type="entry name" value="Peptidase_S1_PA_chymotrypsin"/>
</dbReference>
<feature type="region of interest" description="Disordered" evidence="1">
    <location>
        <begin position="479"/>
        <end position="589"/>
    </location>
</feature>
<dbReference type="Pfam" id="PF13365">
    <property type="entry name" value="Trypsin_2"/>
    <property type="match status" value="1"/>
</dbReference>
<feature type="compositionally biased region" description="Basic and acidic residues" evidence="1">
    <location>
        <begin position="539"/>
        <end position="561"/>
    </location>
</feature>
<dbReference type="InterPro" id="IPR039245">
    <property type="entry name" value="TYSND1/DEG15"/>
</dbReference>
<feature type="compositionally biased region" description="Acidic residues" evidence="1">
    <location>
        <begin position="294"/>
        <end position="313"/>
    </location>
</feature>
<proteinExistence type="predicted"/>
<evidence type="ECO:0000313" key="3">
    <source>
        <dbReference type="Proteomes" id="UP000236343"/>
    </source>
</evidence>
<feature type="compositionally biased region" description="Basic and acidic residues" evidence="1">
    <location>
        <begin position="152"/>
        <end position="162"/>
    </location>
</feature>
<name>A0A2G8YA60_TOXGO</name>
<feature type="compositionally biased region" description="Acidic residues" evidence="1">
    <location>
        <begin position="479"/>
        <end position="527"/>
    </location>
</feature>
<feature type="region of interest" description="Disordered" evidence="1">
    <location>
        <begin position="255"/>
        <end position="334"/>
    </location>
</feature>
<feature type="compositionally biased region" description="Basic and acidic residues" evidence="1">
    <location>
        <begin position="212"/>
        <end position="234"/>
    </location>
</feature>
<dbReference type="VEuPathDB" id="ToxoDB:TGCOUG_226920"/>
<comment type="caution">
    <text evidence="2">The sequence shown here is derived from an EMBL/GenBank/DDBJ whole genome shotgun (WGS) entry which is preliminary data.</text>
</comment>
<dbReference type="PANTHER" id="PTHR21004:SF0">
    <property type="entry name" value="PEROXISOMAL LEADER PEPTIDE-PROCESSING PROTEASE"/>
    <property type="match status" value="1"/>
</dbReference>
<sequence length="997" mass="107244">MEKRIFSTRLPRLSPLTSRTRSPLFALVFLLLCAALCIFSLALRRSSAVRTLHLEASLAAAHSCSSLLSPAAPLPGRTSSPVDCGASRLPLSTSSGPLLCSSFPSRENEEAASKLASHGRRMRELLLQAAALDDARVHSLLESAARIYASPERSRSLRERNRQRQSMRRGRTAGKEQKSRAAREAEVPDCERNANRDDAAFARQVPLFALTKGEERDARQGEQEKPRRGGRRDASIWSSKPSLRFLPFFVAKEKTETSQGSPAGTRLPSACFSRSPDLRPFARASDVDPRGDSPEEGETEGEATKSEEDEDDALSFLQRFDSDTMQRQLRERRKWKPPADLRALLESPHLFEKQNALSTSSALASAGAHSPTTHSSPASSSSSSSISSASSSAPFSTSSSSSASSESPASATPSWAALEAARGAQRAAASTAIVARLVKCQACGGGASSREVWHAFPASGVFIHPSGLLATNFHVLEAAEEREDEREERDGEEEGDEEGEEEGDEEGEEEGDEEGEEEGDEEGEEEETRGRHGGNTEALEARHEHANEKKRQGRDDAEKSGGNRGRLQRASRATEHLARKSTGKRARTPELFVVMDRRGRCWPIKEVLAADERTDLALLQVDWNGLLDGFSLSPDCLPSAGSAIAPTGLSVSHPPSSPSSSRQSQVRRHTGHLSVSPSLFDAHTTKNAETGALGVSPLPQARFDSTPDAPVEARGAADPKSHGLSTSEARTGERGDPEENVWSEGLGESDDVAWLPISQLPAAEGAAIFIPSHPAGRFFSLTQGVVSRYFVRHSRGSRPQEHAVPSVVLAVTADFARGSSGAPVVHAASGELLGIAQSTSSLYCSPAETESAARKGAGKKLEKRRSSSLFQSRASASDKSAEGAREEQRASRARGASPQPGSADAEQAARAPGASGRGKKQEKQTKNGQVKNSRARETETREEKERGGGGENDGSDQRRNPLQVKSKRREGCESRTLQMVVKACIPSLYLFDLLEEP</sequence>
<feature type="compositionally biased region" description="Low complexity" evidence="1">
    <location>
        <begin position="650"/>
        <end position="664"/>
    </location>
</feature>
<dbReference type="PANTHER" id="PTHR21004">
    <property type="entry name" value="SERINE PROTEASE-RELATED"/>
    <property type="match status" value="1"/>
</dbReference>
<evidence type="ECO:0000256" key="1">
    <source>
        <dbReference type="SAM" id="MobiDB-lite"/>
    </source>
</evidence>
<dbReference type="GO" id="GO:0016485">
    <property type="term" value="P:protein processing"/>
    <property type="evidence" value="ECO:0007669"/>
    <property type="project" value="InterPro"/>
</dbReference>
<protein>
    <submittedName>
        <fullName evidence="2">Trypsin-like peptidase domain protein</fullName>
    </submittedName>
</protein>
<dbReference type="SUPFAM" id="SSF50494">
    <property type="entry name" value="Trypsin-like serine proteases"/>
    <property type="match status" value="1"/>
</dbReference>
<dbReference type="Gene3D" id="2.40.10.10">
    <property type="entry name" value="Trypsin-like serine proteases"/>
    <property type="match status" value="2"/>
</dbReference>
<dbReference type="GO" id="GO:0005777">
    <property type="term" value="C:peroxisome"/>
    <property type="evidence" value="ECO:0007669"/>
    <property type="project" value="InterPro"/>
</dbReference>
<feature type="compositionally biased region" description="Basic residues" evidence="1">
    <location>
        <begin position="163"/>
        <end position="172"/>
    </location>
</feature>
<evidence type="ECO:0000313" key="2">
    <source>
        <dbReference type="EMBL" id="PIM04133.1"/>
    </source>
</evidence>
<feature type="region of interest" description="Disordered" evidence="1">
    <location>
        <begin position="362"/>
        <end position="414"/>
    </location>
</feature>
<feature type="compositionally biased region" description="Basic and acidic residues" evidence="1">
    <location>
        <begin position="173"/>
        <end position="200"/>
    </location>
</feature>
<feature type="region of interest" description="Disordered" evidence="1">
    <location>
        <begin position="852"/>
        <end position="972"/>
    </location>
</feature>
<feature type="region of interest" description="Disordered" evidence="1">
    <location>
        <begin position="647"/>
        <end position="746"/>
    </location>
</feature>
<feature type="region of interest" description="Disordered" evidence="1">
    <location>
        <begin position="151"/>
        <end position="236"/>
    </location>
</feature>
<reference evidence="2 3" key="1">
    <citation type="journal article" date="2016" name="Nat. Commun.">
        <title>Local admixture of amplified and diversified secreted pathogenesis determinants shapes mosaic Toxoplasma gondii genomes.</title>
        <authorList>
            <person name="Lorenzi H."/>
            <person name="Khan A."/>
            <person name="Behnke M.S."/>
            <person name="Namasivayam S."/>
            <person name="Swapna L.S."/>
            <person name="Hadjithomas M."/>
            <person name="Karamycheva S."/>
            <person name="Pinney D."/>
            <person name="Brunk B.P."/>
            <person name="Ajioka J.W."/>
            <person name="Ajzenberg D."/>
            <person name="Boothroyd J.C."/>
            <person name="Boyle J.P."/>
            <person name="Darde M.L."/>
            <person name="Diaz-Miranda M.A."/>
            <person name="Dubey J.P."/>
            <person name="Fritz H.M."/>
            <person name="Gennari S.M."/>
            <person name="Gregory B.D."/>
            <person name="Kim K."/>
            <person name="Saeij J.P."/>
            <person name="Su C."/>
            <person name="White M.W."/>
            <person name="Zhu X.Q."/>
            <person name="Howe D.K."/>
            <person name="Rosenthal B.M."/>
            <person name="Grigg M.E."/>
            <person name="Parkinson J."/>
            <person name="Liu L."/>
            <person name="Kissinger J.C."/>
            <person name="Roos D.S."/>
            <person name="Sibley L.D."/>
        </authorList>
    </citation>
    <scope>NUCLEOTIDE SEQUENCE [LARGE SCALE GENOMIC DNA]</scope>
    <source>
        <strain evidence="2 3">COUG</strain>
    </source>
</reference>
<accession>A0A2G8YA60</accession>
<dbReference type="GO" id="GO:0004252">
    <property type="term" value="F:serine-type endopeptidase activity"/>
    <property type="evidence" value="ECO:0007669"/>
    <property type="project" value="InterPro"/>
</dbReference>
<feature type="compositionally biased region" description="Basic and acidic residues" evidence="1">
    <location>
        <begin position="934"/>
        <end position="948"/>
    </location>
</feature>
<feature type="compositionally biased region" description="Low complexity" evidence="1">
    <location>
        <begin position="867"/>
        <end position="877"/>
    </location>
</feature>
<organism evidence="2 3">
    <name type="scientific">Toxoplasma gondii COUG</name>
    <dbReference type="NCBI Taxonomy" id="1074873"/>
    <lineage>
        <taxon>Eukaryota</taxon>
        <taxon>Sar</taxon>
        <taxon>Alveolata</taxon>
        <taxon>Apicomplexa</taxon>
        <taxon>Conoidasida</taxon>
        <taxon>Coccidia</taxon>
        <taxon>Eucoccidiorida</taxon>
        <taxon>Eimeriorina</taxon>
        <taxon>Sarcocystidae</taxon>
        <taxon>Toxoplasma</taxon>
    </lineage>
</organism>
<dbReference type="InterPro" id="IPR009003">
    <property type="entry name" value="Peptidase_S1_PA"/>
</dbReference>
<dbReference type="AlphaFoldDB" id="A0A2G8YA60"/>
<feature type="compositionally biased region" description="Basic and acidic residues" evidence="1">
    <location>
        <begin position="879"/>
        <end position="890"/>
    </location>
</feature>